<name>A0A975EQW6_9RHOB</name>
<keyword evidence="1" id="KW-0472">Membrane</keyword>
<dbReference type="EMBL" id="CP060010">
    <property type="protein sequence ID" value="QTN36683.1"/>
    <property type="molecule type" value="Genomic_DNA"/>
</dbReference>
<evidence type="ECO:0000313" key="2">
    <source>
        <dbReference type="EMBL" id="QTN36683.1"/>
    </source>
</evidence>
<evidence type="ECO:0000313" key="3">
    <source>
        <dbReference type="Proteomes" id="UP000665026"/>
    </source>
</evidence>
<proteinExistence type="predicted"/>
<reference evidence="2" key="1">
    <citation type="submission" date="2020-07" db="EMBL/GenBank/DDBJ databases">
        <title>Genome sequences of bacteria associated with the marine, planktonic diatom Thalassiosira profunda strain ECT2AJA-044.</title>
        <authorList>
            <person name="Gargas C.B."/>
            <person name="Roberts W.R."/>
            <person name="Alverson A.J."/>
        </authorList>
    </citation>
    <scope>NUCLEOTIDE SEQUENCE</scope>
    <source>
        <strain evidence="2">ECT2AJA-044</strain>
    </source>
</reference>
<protein>
    <submittedName>
        <fullName evidence="2">Uncharacterized protein</fullName>
    </submittedName>
</protein>
<keyword evidence="1" id="KW-1133">Transmembrane helix</keyword>
<feature type="transmembrane region" description="Helical" evidence="1">
    <location>
        <begin position="160"/>
        <end position="183"/>
    </location>
</feature>
<gene>
    <name evidence="2" type="ORF">HZ995_03945</name>
</gene>
<accession>A0A975EQW6</accession>
<keyword evidence="1" id="KW-0812">Transmembrane</keyword>
<evidence type="ECO:0000256" key="1">
    <source>
        <dbReference type="SAM" id="Phobius"/>
    </source>
</evidence>
<sequence length="185" mass="19574">MADLLHIAPGERGTIRIFSVEMDASARHKILHPKPDTAPTGAALGALLGIDWIDPDHAELFDVSDLDDLGLVGFLGHGAGVSEKDLVPHRALLDGLKGTLLIVFARGFENSTEDLRPAANVTPILYLSEATTPVHFEPLKSQAFEGTLSASAPASQSPHLTVLVAILALPILALILGAVLWGLMR</sequence>
<dbReference type="Proteomes" id="UP000665026">
    <property type="component" value="Chromosome"/>
</dbReference>
<dbReference type="AlphaFoldDB" id="A0A975EQW6"/>
<organism evidence="2 3">
    <name type="scientific">Cognatishimia activa</name>
    <dbReference type="NCBI Taxonomy" id="1715691"/>
    <lineage>
        <taxon>Bacteria</taxon>
        <taxon>Pseudomonadati</taxon>
        <taxon>Pseudomonadota</taxon>
        <taxon>Alphaproteobacteria</taxon>
        <taxon>Rhodobacterales</taxon>
        <taxon>Paracoccaceae</taxon>
        <taxon>Cognatishimia</taxon>
    </lineage>
</organism>
<dbReference type="RefSeq" id="WP_209357382.1">
    <property type="nucleotide sequence ID" value="NZ_CP060010.1"/>
</dbReference>
<dbReference type="KEGG" id="cact:HZ995_03945"/>